<organism evidence="1 2">
    <name type="scientific">Derxia gummosa DSM 723</name>
    <dbReference type="NCBI Taxonomy" id="1121388"/>
    <lineage>
        <taxon>Bacteria</taxon>
        <taxon>Pseudomonadati</taxon>
        <taxon>Pseudomonadota</taxon>
        <taxon>Betaproteobacteria</taxon>
        <taxon>Burkholderiales</taxon>
        <taxon>Alcaligenaceae</taxon>
        <taxon>Derxia</taxon>
    </lineage>
</organism>
<keyword evidence="2" id="KW-0808">Transferase</keyword>
<reference evidence="2" key="1">
    <citation type="submission" date="2025-08" db="UniProtKB">
        <authorList>
            <consortium name="RefSeq"/>
        </authorList>
    </citation>
    <scope>IDENTIFICATION</scope>
</reference>
<dbReference type="RefSeq" id="WP_084545118.1">
    <property type="nucleotide sequence ID" value="NZ_AXWS01000014.1"/>
</dbReference>
<dbReference type="AlphaFoldDB" id="A0A8B6XBN9"/>
<dbReference type="Proteomes" id="UP000675920">
    <property type="component" value="Unplaced"/>
</dbReference>
<dbReference type="GO" id="GO:0008168">
    <property type="term" value="F:methyltransferase activity"/>
    <property type="evidence" value="ECO:0007669"/>
    <property type="project" value="UniProtKB-KW"/>
</dbReference>
<proteinExistence type="predicted"/>
<evidence type="ECO:0000313" key="1">
    <source>
        <dbReference type="Proteomes" id="UP000675920"/>
    </source>
</evidence>
<accession>A0A8B6XBN9</accession>
<name>A0A8B6XBN9_9BURK</name>
<dbReference type="GO" id="GO:0032259">
    <property type="term" value="P:methylation"/>
    <property type="evidence" value="ECO:0007669"/>
    <property type="project" value="UniProtKB-KW"/>
</dbReference>
<keyword evidence="2" id="KW-0489">Methyltransferase</keyword>
<sequence>MKSDFQDAHTRHTHDAGLLFEQSRWANADHLYGVAAECGLKALMQAFGMEINPQTDAPAKREDRDHINAIWARFESYRTGHHAGTEYALSSENPFENWTISQRYAGQASFNEAIAATHKSGCNSVAELVKKARTEGLLP</sequence>
<protein>
    <submittedName>
        <fullName evidence="2">SAM-dependent methyltransferase</fullName>
    </submittedName>
</protein>
<evidence type="ECO:0000313" key="2">
    <source>
        <dbReference type="RefSeq" id="WP_084545118.1"/>
    </source>
</evidence>
<dbReference type="OrthoDB" id="7305014at2"/>
<keyword evidence="1" id="KW-1185">Reference proteome</keyword>